<accession>A0AAD5S874</accession>
<feature type="region of interest" description="Disordered" evidence="1">
    <location>
        <begin position="82"/>
        <end position="110"/>
    </location>
</feature>
<feature type="transmembrane region" description="Helical" evidence="2">
    <location>
        <begin position="661"/>
        <end position="685"/>
    </location>
</feature>
<evidence type="ECO:0000313" key="4">
    <source>
        <dbReference type="Proteomes" id="UP001212841"/>
    </source>
</evidence>
<dbReference type="EMBL" id="JADGJD010000699">
    <property type="protein sequence ID" value="KAJ3049054.1"/>
    <property type="molecule type" value="Genomic_DNA"/>
</dbReference>
<feature type="transmembrane region" description="Helical" evidence="2">
    <location>
        <begin position="724"/>
        <end position="743"/>
    </location>
</feature>
<name>A0AAD5S874_9FUNG</name>
<feature type="transmembrane region" description="Helical" evidence="2">
    <location>
        <begin position="787"/>
        <end position="809"/>
    </location>
</feature>
<feature type="region of interest" description="Disordered" evidence="1">
    <location>
        <begin position="1"/>
        <end position="30"/>
    </location>
</feature>
<reference evidence="3" key="1">
    <citation type="submission" date="2020-05" db="EMBL/GenBank/DDBJ databases">
        <title>Phylogenomic resolution of chytrid fungi.</title>
        <authorList>
            <person name="Stajich J.E."/>
            <person name="Amses K."/>
            <person name="Simmons R."/>
            <person name="Seto K."/>
            <person name="Myers J."/>
            <person name="Bonds A."/>
            <person name="Quandt C.A."/>
            <person name="Barry K."/>
            <person name="Liu P."/>
            <person name="Grigoriev I."/>
            <person name="Longcore J.E."/>
            <person name="James T.Y."/>
        </authorList>
    </citation>
    <scope>NUCLEOTIDE SEQUENCE</scope>
    <source>
        <strain evidence="3">JEL0318</strain>
    </source>
</reference>
<sequence length="829" mass="94025">MDVTRETWVTSHPSSSTSPTPPNPDPLNLTTELSDATIEVDPKPEPKPTVAELHTKLAHLAALADELNVTHGDVMNAVSTTSWVEEEERPTLRRQRMASDDSDPYPQFYDERPLSEMFESFARRLNRQQHPEEPPQPKPSFKSFTNKLLNVRRAVRTPSSIPTPEIPKDAEPSLKELTDKLIIIERAIRPALRRIQNARQTMKRRRDSTQTLDEYHNPIYWGNLTNPIGDLDLLEDYLKEEPEEEVIKEEEVKEPIPEEEKIDGLQNRVEQLEAILSHQLEEPQPFLVEKDPTPETPEEEEDDSDRIIVVPMGDHWVTKEVYYAEMERRKREAEEALKAGEKIAEDAKLPFGAKFVDLTPASKDLPVRSPTDADRERERKRKEEEDAVKDVLEERKRPKKGGSDLPTNNGESNRPARKDELSSYFNSKPPPPNTAIENTEGGNNFAKWFKIFNLARAVATGVYGIWEASRQLGDDAYVAVGARPLLGVTIFFLIVEILVAFVKAFPKSMWIFWNVRDWDPYAKYWTVWAIVADHELISDVLPVLVNVVLRIFSYRLVEILAEPNAGNTLTQSTFQFSLDNLTSSKYHNLVLLLLFCVTLTYTILFHAVRLFRLLAFKKDATLLGAVVLVKGVFLLLDLFTNGAMLYEVLVWRGKDFLRLNNWVFGIMVSVVSLGPVVTLIVNALVNLPLHYAFLQLQLQNLKTSTKVSRARLLPTTLRKTFHPFLLPVFLYALYCIIGIILVLGQLRSFDPFEQIAQGHMPKEMVPGTGFFGWGSGGGGGVDVMFGLVWLDLVVNYGIGVAIVGVYWVWRLISVVWTEVFGCCGAARKA</sequence>
<organism evidence="3 4">
    <name type="scientific">Rhizophlyctis rosea</name>
    <dbReference type="NCBI Taxonomy" id="64517"/>
    <lineage>
        <taxon>Eukaryota</taxon>
        <taxon>Fungi</taxon>
        <taxon>Fungi incertae sedis</taxon>
        <taxon>Chytridiomycota</taxon>
        <taxon>Chytridiomycota incertae sedis</taxon>
        <taxon>Chytridiomycetes</taxon>
        <taxon>Rhizophlyctidales</taxon>
        <taxon>Rhizophlyctidaceae</taxon>
        <taxon>Rhizophlyctis</taxon>
    </lineage>
</organism>
<feature type="compositionally biased region" description="Basic and acidic residues" evidence="1">
    <location>
        <begin position="371"/>
        <end position="396"/>
    </location>
</feature>
<dbReference type="AlphaFoldDB" id="A0AAD5S874"/>
<gene>
    <name evidence="3" type="ORF">HK097_009905</name>
</gene>
<evidence type="ECO:0000256" key="2">
    <source>
        <dbReference type="SAM" id="Phobius"/>
    </source>
</evidence>
<proteinExistence type="predicted"/>
<keyword evidence="2" id="KW-1133">Transmembrane helix</keyword>
<feature type="transmembrane region" description="Helical" evidence="2">
    <location>
        <begin position="620"/>
        <end position="640"/>
    </location>
</feature>
<evidence type="ECO:0000313" key="3">
    <source>
        <dbReference type="EMBL" id="KAJ3049054.1"/>
    </source>
</evidence>
<keyword evidence="2" id="KW-0472">Membrane</keyword>
<feature type="region of interest" description="Disordered" evidence="1">
    <location>
        <begin position="362"/>
        <end position="439"/>
    </location>
</feature>
<keyword evidence="2" id="KW-0812">Transmembrane</keyword>
<protein>
    <submittedName>
        <fullName evidence="3">Uncharacterized protein</fullName>
    </submittedName>
</protein>
<comment type="caution">
    <text evidence="3">The sequence shown here is derived from an EMBL/GenBank/DDBJ whole genome shotgun (WGS) entry which is preliminary data.</text>
</comment>
<dbReference type="Proteomes" id="UP001212841">
    <property type="component" value="Unassembled WGS sequence"/>
</dbReference>
<evidence type="ECO:0000256" key="1">
    <source>
        <dbReference type="SAM" id="MobiDB-lite"/>
    </source>
</evidence>
<feature type="transmembrane region" description="Helical" evidence="2">
    <location>
        <begin position="589"/>
        <end position="608"/>
    </location>
</feature>
<keyword evidence="4" id="KW-1185">Reference proteome</keyword>
<feature type="transmembrane region" description="Helical" evidence="2">
    <location>
        <begin position="485"/>
        <end position="506"/>
    </location>
</feature>
<feature type="region of interest" description="Disordered" evidence="1">
    <location>
        <begin position="279"/>
        <end position="308"/>
    </location>
</feature>